<accession>Q84BP9</accession>
<name>Q84BP9_STAAU</name>
<dbReference type="AlphaFoldDB" id="Q84BP9"/>
<sequence>MKSSIFYLSIIHCNYNGGDIVMKCIDKTWVSYYKELADKLTDYQNKRYELIEIVKEVYKKTGIKFPTLASDNVLMDIDPFTIFALFNKNSMRETNKVENINRISFGIEY</sequence>
<evidence type="ECO:0000313" key="1">
    <source>
        <dbReference type="EMBL" id="BAC67548.1"/>
    </source>
</evidence>
<dbReference type="EMBL" id="AB096217">
    <property type="protein sequence ID" value="BAC67548.1"/>
    <property type="molecule type" value="Genomic_DNA"/>
</dbReference>
<proteinExistence type="predicted"/>
<dbReference type="REBASE" id="7087">
    <property type="entry name" value="SauMR108McrBP"/>
</dbReference>
<reference evidence="1" key="1">
    <citation type="journal article" date="2003" name="Drug Resist. Updat.">
        <title>Insights on antibiotic resistance of Staphylococcus aureus from its whole genome: genomic island SCC.</title>
        <authorList>
            <person name="Ito T."/>
            <person name="Okuma K."/>
            <person name="Xue M.X."/>
            <person name="Yuzawa H."/>
            <person name="Hiramatsu K."/>
        </authorList>
    </citation>
    <scope>NUCLEOTIDE SEQUENCE</scope>
    <source>
        <strain evidence="1">81/108</strain>
    </source>
</reference>
<protein>
    <submittedName>
        <fullName evidence="1">Uncharacterized protein</fullName>
    </submittedName>
</protein>
<organism evidence="1">
    <name type="scientific">Staphylococcus aureus</name>
    <dbReference type="NCBI Taxonomy" id="1280"/>
    <lineage>
        <taxon>Bacteria</taxon>
        <taxon>Bacillati</taxon>
        <taxon>Bacillota</taxon>
        <taxon>Bacilli</taxon>
        <taxon>Bacillales</taxon>
        <taxon>Staphylococcaceae</taxon>
        <taxon>Staphylococcus</taxon>
    </lineage>
</organism>